<proteinExistence type="predicted"/>
<evidence type="ECO:0000313" key="2">
    <source>
        <dbReference type="EMBL" id="CAG8774033.1"/>
    </source>
</evidence>
<reference evidence="2" key="1">
    <citation type="submission" date="2021-06" db="EMBL/GenBank/DDBJ databases">
        <authorList>
            <person name="Kallberg Y."/>
            <person name="Tangrot J."/>
            <person name="Rosling A."/>
        </authorList>
    </citation>
    <scope>NUCLEOTIDE SEQUENCE</scope>
    <source>
        <strain evidence="2">FL966</strain>
    </source>
</reference>
<comment type="caution">
    <text evidence="2">The sequence shown here is derived from an EMBL/GenBank/DDBJ whole genome shotgun (WGS) entry which is preliminary data.</text>
</comment>
<accession>A0A9N9NXW2</accession>
<gene>
    <name evidence="2" type="ORF">CPELLU_LOCUS16017</name>
</gene>
<sequence>MEAQIQKIQLRSNNPVISNINNEKYATIHELATRSNRSNINQPRDNKPPTRQYPETSRTHTMQTTSTDYNTEQEEGNYLSTSIINSLITKINSENTLLRETELDDVKSVKYKIINRKFSVLSYMLLKLLSNIQGITNKEAIATEQIRR</sequence>
<protein>
    <submittedName>
        <fullName evidence="2">8530_t:CDS:1</fullName>
    </submittedName>
</protein>
<dbReference type="EMBL" id="CAJVQA010022479">
    <property type="protein sequence ID" value="CAG8774033.1"/>
    <property type="molecule type" value="Genomic_DNA"/>
</dbReference>
<dbReference type="OrthoDB" id="2431193at2759"/>
<feature type="compositionally biased region" description="Polar residues" evidence="1">
    <location>
        <begin position="33"/>
        <end position="43"/>
    </location>
</feature>
<keyword evidence="3" id="KW-1185">Reference proteome</keyword>
<evidence type="ECO:0000313" key="3">
    <source>
        <dbReference type="Proteomes" id="UP000789759"/>
    </source>
</evidence>
<dbReference type="AlphaFoldDB" id="A0A9N9NXW2"/>
<dbReference type="Proteomes" id="UP000789759">
    <property type="component" value="Unassembled WGS sequence"/>
</dbReference>
<name>A0A9N9NXW2_9GLOM</name>
<feature type="region of interest" description="Disordered" evidence="1">
    <location>
        <begin position="33"/>
        <end position="72"/>
    </location>
</feature>
<organism evidence="2 3">
    <name type="scientific">Cetraspora pellucida</name>
    <dbReference type="NCBI Taxonomy" id="1433469"/>
    <lineage>
        <taxon>Eukaryota</taxon>
        <taxon>Fungi</taxon>
        <taxon>Fungi incertae sedis</taxon>
        <taxon>Mucoromycota</taxon>
        <taxon>Glomeromycotina</taxon>
        <taxon>Glomeromycetes</taxon>
        <taxon>Diversisporales</taxon>
        <taxon>Gigasporaceae</taxon>
        <taxon>Cetraspora</taxon>
    </lineage>
</organism>
<evidence type="ECO:0000256" key="1">
    <source>
        <dbReference type="SAM" id="MobiDB-lite"/>
    </source>
</evidence>